<accession>A0A4Y1ZF26</accession>
<comment type="caution">
    <text evidence="2">The sequence shown here is derived from an EMBL/GenBank/DDBJ whole genome shotgun (WGS) entry which is preliminary data.</text>
</comment>
<sequence>MGVWNGYAHNQQLNHARYSEQTRTLFAGFANRAYNVDPELMAPKDRFKQPEGVSKLVYDGLTGGKPTGYSKAAGFEVNDLMNAKYEPKDEIEPLEPLTPKQPDVEDPAQDPNLIPGQNDGNEAEQPQENEQSQNGLFRIKPDFLQSHFPYTDLKAARPELLGKIRP</sequence>
<reference evidence="2 3" key="1">
    <citation type="submission" date="2017-11" db="EMBL/GenBank/DDBJ databases">
        <title>Draft Genome Sequence of Sporolactobacillus inulinus NBRC 111894 Isolated from Koso, a Japanese Sugar-Vegetable Fermented Beverage.</title>
        <authorList>
            <person name="Chiou T.Y."/>
            <person name="Oshima K."/>
            <person name="Suda W."/>
            <person name="Hattori M."/>
            <person name="Takahashi T."/>
        </authorList>
    </citation>
    <scope>NUCLEOTIDE SEQUENCE [LARGE SCALE GENOMIC DNA]</scope>
    <source>
        <strain evidence="2 3">NBRC111894</strain>
    </source>
</reference>
<evidence type="ECO:0000313" key="2">
    <source>
        <dbReference type="EMBL" id="GAY77550.1"/>
    </source>
</evidence>
<protein>
    <submittedName>
        <fullName evidence="2">Multimodular transpeptidase-transglycosylase</fullName>
        <ecNumber evidence="2">2.4.1.129</ecNumber>
    </submittedName>
</protein>
<dbReference type="Proteomes" id="UP000319716">
    <property type="component" value="Unassembled WGS sequence"/>
</dbReference>
<keyword evidence="2" id="KW-0808">Transferase</keyword>
<dbReference type="EMBL" id="BEXB01000028">
    <property type="protein sequence ID" value="GAY77550.1"/>
    <property type="molecule type" value="Genomic_DNA"/>
</dbReference>
<dbReference type="RefSeq" id="WP_262393037.1">
    <property type="nucleotide sequence ID" value="NZ_BEXB01000028.1"/>
</dbReference>
<proteinExistence type="predicted"/>
<evidence type="ECO:0000256" key="1">
    <source>
        <dbReference type="SAM" id="MobiDB-lite"/>
    </source>
</evidence>
<dbReference type="EC" id="2.4.1.129" evidence="2"/>
<organism evidence="2 3">
    <name type="scientific">Sporolactobacillus inulinus</name>
    <dbReference type="NCBI Taxonomy" id="2078"/>
    <lineage>
        <taxon>Bacteria</taxon>
        <taxon>Bacillati</taxon>
        <taxon>Bacillota</taxon>
        <taxon>Bacilli</taxon>
        <taxon>Bacillales</taxon>
        <taxon>Sporolactobacillaceae</taxon>
        <taxon>Sporolactobacillus</taxon>
    </lineage>
</organism>
<name>A0A4Y1ZF26_9BACL</name>
<dbReference type="AlphaFoldDB" id="A0A4Y1ZF26"/>
<evidence type="ECO:0000313" key="3">
    <source>
        <dbReference type="Proteomes" id="UP000319716"/>
    </source>
</evidence>
<dbReference type="GO" id="GO:0016757">
    <property type="term" value="F:glycosyltransferase activity"/>
    <property type="evidence" value="ECO:0007669"/>
    <property type="project" value="UniProtKB-KW"/>
</dbReference>
<keyword evidence="2" id="KW-0328">Glycosyltransferase</keyword>
<feature type="region of interest" description="Disordered" evidence="1">
    <location>
        <begin position="84"/>
        <end position="140"/>
    </location>
</feature>
<gene>
    <name evidence="2" type="ORF">NBRC111894_3104</name>
</gene>